<dbReference type="CDD" id="cd06558">
    <property type="entry name" value="crotonase-like"/>
    <property type="match status" value="1"/>
</dbReference>
<reference evidence="2 3" key="1">
    <citation type="submission" date="2017-10" db="EMBL/GenBank/DDBJ databases">
        <title>Bacillus sp. nov., a halophilic bacterium isolated from a Keqin Lake.</title>
        <authorList>
            <person name="Wang H."/>
        </authorList>
    </citation>
    <scope>NUCLEOTIDE SEQUENCE [LARGE SCALE GENOMIC DNA]</scope>
    <source>
        <strain evidence="2 3">KQ-12</strain>
    </source>
</reference>
<proteinExistence type="predicted"/>
<evidence type="ECO:0000313" key="2">
    <source>
        <dbReference type="EMBL" id="PYZ93254.1"/>
    </source>
</evidence>
<dbReference type="PANTHER" id="PTHR11941">
    <property type="entry name" value="ENOYL-COA HYDRATASE-RELATED"/>
    <property type="match status" value="1"/>
</dbReference>
<organism evidence="2 3">
    <name type="scientific">Salipaludibacillus keqinensis</name>
    <dbReference type="NCBI Taxonomy" id="2045207"/>
    <lineage>
        <taxon>Bacteria</taxon>
        <taxon>Bacillati</taxon>
        <taxon>Bacillota</taxon>
        <taxon>Bacilli</taxon>
        <taxon>Bacillales</taxon>
        <taxon>Bacillaceae</taxon>
    </lineage>
</organism>
<dbReference type="GO" id="GO:0005829">
    <property type="term" value="C:cytosol"/>
    <property type="evidence" value="ECO:0007669"/>
    <property type="project" value="TreeGrafter"/>
</dbReference>
<sequence>MKVKLTYLDNQIAKLTLNRPEYKNAVDFEVIEQMNHHLDEIAANDEVSVVWIGGEGGAFCSGGDLHAFHSLQTAEEAKKMLLPMCGVLKKIVALQAVTVSYLDGPAIGGGAEIACATDFTLANSKGKAGFVQAKLAITTGWGGSSLLQRRVGYHHALQMLSSGSIYRLNELLSLKFVHEEVDNEQGVIDWCENLLQHKNVVKSYKKNLFSEMQQQQLFAAMDEEVDRCAILWESSAHHEAVAKFKSRR</sequence>
<comment type="caution">
    <text evidence="2">The sequence shown here is derived from an EMBL/GenBank/DDBJ whole genome shotgun (WGS) entry which is preliminary data.</text>
</comment>
<dbReference type="InterPro" id="IPR001753">
    <property type="entry name" value="Enoyl-CoA_hydra/iso"/>
</dbReference>
<dbReference type="OrthoDB" id="9775794at2"/>
<evidence type="ECO:0000313" key="3">
    <source>
        <dbReference type="Proteomes" id="UP000248214"/>
    </source>
</evidence>
<dbReference type="RefSeq" id="WP_110609284.1">
    <property type="nucleotide sequence ID" value="NZ_PDOD01000002.1"/>
</dbReference>
<accession>A0A323TH70</accession>
<dbReference type="PANTHER" id="PTHR11941:SF27">
    <property type="entry name" value="ETHYLMALONYL-COA DECARBOXYLASE"/>
    <property type="match status" value="1"/>
</dbReference>
<evidence type="ECO:0000256" key="1">
    <source>
        <dbReference type="ARBA" id="ARBA00023239"/>
    </source>
</evidence>
<dbReference type="GO" id="GO:0016829">
    <property type="term" value="F:lyase activity"/>
    <property type="evidence" value="ECO:0007669"/>
    <property type="project" value="UniProtKB-KW"/>
</dbReference>
<dbReference type="Pfam" id="PF00378">
    <property type="entry name" value="ECH_1"/>
    <property type="match status" value="1"/>
</dbReference>
<dbReference type="Gene3D" id="3.90.226.10">
    <property type="entry name" value="2-enoyl-CoA Hydratase, Chain A, domain 1"/>
    <property type="match status" value="1"/>
</dbReference>
<keyword evidence="1" id="KW-0456">Lyase</keyword>
<protein>
    <submittedName>
        <fullName evidence="2">Enoyl-CoA hydratase</fullName>
    </submittedName>
</protein>
<dbReference type="GO" id="GO:0006635">
    <property type="term" value="P:fatty acid beta-oxidation"/>
    <property type="evidence" value="ECO:0007669"/>
    <property type="project" value="TreeGrafter"/>
</dbReference>
<name>A0A323TH70_9BACI</name>
<dbReference type="SUPFAM" id="SSF52096">
    <property type="entry name" value="ClpP/crotonase"/>
    <property type="match status" value="1"/>
</dbReference>
<gene>
    <name evidence="2" type="ORF">CR194_08645</name>
</gene>
<dbReference type="EMBL" id="PDOD01000002">
    <property type="protein sequence ID" value="PYZ93254.1"/>
    <property type="molecule type" value="Genomic_DNA"/>
</dbReference>
<dbReference type="AlphaFoldDB" id="A0A323TH70"/>
<dbReference type="InterPro" id="IPR029045">
    <property type="entry name" value="ClpP/crotonase-like_dom_sf"/>
</dbReference>
<dbReference type="Proteomes" id="UP000248214">
    <property type="component" value="Unassembled WGS sequence"/>
</dbReference>
<keyword evidence="3" id="KW-1185">Reference proteome</keyword>